<name>T0QWI8_SAPDV</name>
<keyword evidence="7" id="KW-1185">Reference proteome</keyword>
<evidence type="ECO:0000256" key="1">
    <source>
        <dbReference type="ARBA" id="ARBA00010088"/>
    </source>
</evidence>
<dbReference type="AlphaFoldDB" id="T0QWI8"/>
<dbReference type="InterPro" id="IPR051601">
    <property type="entry name" value="Serine_prot/Carboxylest_S33"/>
</dbReference>
<keyword evidence="3" id="KW-0472">Membrane</keyword>
<feature type="signal peptide" evidence="4">
    <location>
        <begin position="1"/>
        <end position="17"/>
    </location>
</feature>
<reference evidence="6 7" key="1">
    <citation type="submission" date="2012-04" db="EMBL/GenBank/DDBJ databases">
        <title>The Genome Sequence of Saprolegnia declina VS20.</title>
        <authorList>
            <consortium name="The Broad Institute Genome Sequencing Platform"/>
            <person name="Russ C."/>
            <person name="Nusbaum C."/>
            <person name="Tyler B."/>
            <person name="van West P."/>
            <person name="Dieguez-Uribeondo J."/>
            <person name="de Bruijn I."/>
            <person name="Tripathy S."/>
            <person name="Jiang R."/>
            <person name="Young S.K."/>
            <person name="Zeng Q."/>
            <person name="Gargeya S."/>
            <person name="Fitzgerald M."/>
            <person name="Haas B."/>
            <person name="Abouelleil A."/>
            <person name="Alvarado L."/>
            <person name="Arachchi H.M."/>
            <person name="Berlin A."/>
            <person name="Chapman S.B."/>
            <person name="Goldberg J."/>
            <person name="Griggs A."/>
            <person name="Gujja S."/>
            <person name="Hansen M."/>
            <person name="Howarth C."/>
            <person name="Imamovic A."/>
            <person name="Larimer J."/>
            <person name="McCowen C."/>
            <person name="Montmayeur A."/>
            <person name="Murphy C."/>
            <person name="Neiman D."/>
            <person name="Pearson M."/>
            <person name="Priest M."/>
            <person name="Roberts A."/>
            <person name="Saif S."/>
            <person name="Shea T."/>
            <person name="Sisk P."/>
            <person name="Sykes S."/>
            <person name="Wortman J."/>
            <person name="Nusbaum C."/>
            <person name="Birren B."/>
        </authorList>
    </citation>
    <scope>NUCLEOTIDE SEQUENCE [LARGE SCALE GENOMIC DNA]</scope>
    <source>
        <strain evidence="6 7">VS20</strain>
    </source>
</reference>
<evidence type="ECO:0000256" key="4">
    <source>
        <dbReference type="SAM" id="SignalP"/>
    </source>
</evidence>
<protein>
    <recommendedName>
        <fullName evidence="5">AB hydrolase-1 domain-containing protein</fullName>
    </recommendedName>
</protein>
<keyword evidence="4" id="KW-0732">Signal</keyword>
<dbReference type="PANTHER" id="PTHR43248:SF3">
    <property type="entry name" value="AB HYDROLASE-1 DOMAIN-CONTAINING PROTEIN"/>
    <property type="match status" value="1"/>
</dbReference>
<proteinExistence type="inferred from homology"/>
<organism evidence="6 7">
    <name type="scientific">Saprolegnia diclina (strain VS20)</name>
    <dbReference type="NCBI Taxonomy" id="1156394"/>
    <lineage>
        <taxon>Eukaryota</taxon>
        <taxon>Sar</taxon>
        <taxon>Stramenopiles</taxon>
        <taxon>Oomycota</taxon>
        <taxon>Saprolegniomycetes</taxon>
        <taxon>Saprolegniales</taxon>
        <taxon>Saprolegniaceae</taxon>
        <taxon>Saprolegnia</taxon>
    </lineage>
</organism>
<feature type="transmembrane region" description="Helical" evidence="3">
    <location>
        <begin position="586"/>
        <end position="607"/>
    </location>
</feature>
<dbReference type="GO" id="GO:0016787">
    <property type="term" value="F:hydrolase activity"/>
    <property type="evidence" value="ECO:0007669"/>
    <property type="project" value="UniProtKB-KW"/>
</dbReference>
<dbReference type="Proteomes" id="UP000030762">
    <property type="component" value="Unassembled WGS sequence"/>
</dbReference>
<dbReference type="InterPro" id="IPR000073">
    <property type="entry name" value="AB_hydrolase_1"/>
</dbReference>
<dbReference type="OrthoDB" id="410477at2759"/>
<dbReference type="Gene3D" id="3.40.50.1820">
    <property type="entry name" value="alpha/beta hydrolase"/>
    <property type="match status" value="1"/>
</dbReference>
<evidence type="ECO:0000313" key="7">
    <source>
        <dbReference type="Proteomes" id="UP000030762"/>
    </source>
</evidence>
<dbReference type="EMBL" id="JH767132">
    <property type="protein sequence ID" value="EQC42589.1"/>
    <property type="molecule type" value="Genomic_DNA"/>
</dbReference>
<evidence type="ECO:0000313" key="6">
    <source>
        <dbReference type="EMBL" id="EQC42589.1"/>
    </source>
</evidence>
<keyword evidence="3" id="KW-0812">Transmembrane</keyword>
<evidence type="ECO:0000256" key="3">
    <source>
        <dbReference type="SAM" id="Phobius"/>
    </source>
</evidence>
<dbReference type="SUPFAM" id="SSF53474">
    <property type="entry name" value="alpha/beta-Hydrolases"/>
    <property type="match status" value="1"/>
</dbReference>
<feature type="domain" description="AB hydrolase-1" evidence="5">
    <location>
        <begin position="89"/>
        <end position="236"/>
    </location>
</feature>
<keyword evidence="2" id="KW-0378">Hydrolase</keyword>
<feature type="chain" id="PRO_5004570638" description="AB hydrolase-1 domain-containing protein" evidence="4">
    <location>
        <begin position="18"/>
        <end position="641"/>
    </location>
</feature>
<dbReference type="InterPro" id="IPR029058">
    <property type="entry name" value="AB_hydrolase_fold"/>
</dbReference>
<keyword evidence="3" id="KW-1133">Transmembrane helix</keyword>
<dbReference type="Pfam" id="PF00561">
    <property type="entry name" value="Abhydrolase_1"/>
    <property type="match status" value="1"/>
</dbReference>
<dbReference type="InParanoid" id="T0QWI8"/>
<sequence>MLCRLFIAAIATSVAVASVSPQWVDCPVFSAGQNTTFTMDGITIRAECADVQVPVCYLGVCNSTATMSVFLKRYPASAPTSPAKSAWLLQGGPGIPSNAMEDYMTLLYAAANGSTSFYTMDHRGVGRSSALVEQCKADATLKLNGTNETSNQWLSDCFAVLKAKYGALSYAFSVTSAATDLATIIESPFLADDDVYVYGISYGTYLVERLMHLAPKHVKGYILDGIVSESPVTALSDRNKDIATVETKLYDLCDQDPLCASKIGPNAKQFTFDLFKKLDANDTECAQKVYAAKGRPSDFLGPLFSSLAQGYYGINLIPAIVYRLSKCVTEYTSESAFLDRLLTDRSEDSDGDDIVYYNIVSTELTKLPLPNVTSLVQDALATTWRGSTNDSPAAVSMYCLFTGNSDKELCRDAPPFKNSFFYTRDQYWDKTAAVPAGASVLMLSGGLDAQTIPKYAKQEFASMAGANKLLVDFAYGGHGSIHTTPTDLTDLSKHCGQQVVSMYLQLNGDLQKLDTSCVKNVLPPQFSNILVPFVGEQYFGNSTDMYGDEAPTPVPSVVATVDKPRAVPVAVQSAVATVDANFKIEMVAMVSVMVACVLAVMGMALYVKKLQRATTTAAANAGIDDAVVDEKAPEAAKSEVV</sequence>
<dbReference type="OMA" id="TIRAECA"/>
<dbReference type="STRING" id="1156394.T0QWI8"/>
<dbReference type="GeneID" id="19941045"/>
<dbReference type="PANTHER" id="PTHR43248">
    <property type="entry name" value="2-SUCCINYL-6-HYDROXY-2,4-CYCLOHEXADIENE-1-CARBOXYLATE SYNTHASE"/>
    <property type="match status" value="1"/>
</dbReference>
<evidence type="ECO:0000259" key="5">
    <source>
        <dbReference type="Pfam" id="PF00561"/>
    </source>
</evidence>
<gene>
    <name evidence="6" type="ORF">SDRG_00318</name>
</gene>
<comment type="similarity">
    <text evidence="1">Belongs to the peptidase S33 family.</text>
</comment>
<dbReference type="VEuPathDB" id="FungiDB:SDRG_00318"/>
<evidence type="ECO:0000256" key="2">
    <source>
        <dbReference type="ARBA" id="ARBA00022801"/>
    </source>
</evidence>
<accession>T0QWI8</accession>
<dbReference type="RefSeq" id="XP_008604012.1">
    <property type="nucleotide sequence ID" value="XM_008605790.1"/>
</dbReference>